<feature type="transmembrane region" description="Helical" evidence="1">
    <location>
        <begin position="41"/>
        <end position="64"/>
    </location>
</feature>
<evidence type="ECO:0000313" key="3">
    <source>
        <dbReference type="EMBL" id="MET4685163.1"/>
    </source>
</evidence>
<name>A0ABV2REZ6_9CAUL</name>
<dbReference type="RefSeq" id="WP_354090130.1">
    <property type="nucleotide sequence ID" value="NZ_JBEPTF010000005.1"/>
</dbReference>
<proteinExistence type="predicted"/>
<gene>
    <name evidence="3" type="ORF">ABIE19_003114</name>
</gene>
<evidence type="ECO:0000313" key="4">
    <source>
        <dbReference type="Proteomes" id="UP001549313"/>
    </source>
</evidence>
<keyword evidence="1" id="KW-0472">Membrane</keyword>
<evidence type="ECO:0000259" key="2">
    <source>
        <dbReference type="Pfam" id="PF03713"/>
    </source>
</evidence>
<organism evidence="3 4">
    <name type="scientific">Brevundimonas faecalis</name>
    <dbReference type="NCBI Taxonomy" id="947378"/>
    <lineage>
        <taxon>Bacteria</taxon>
        <taxon>Pseudomonadati</taxon>
        <taxon>Pseudomonadota</taxon>
        <taxon>Alphaproteobacteria</taxon>
        <taxon>Caulobacterales</taxon>
        <taxon>Caulobacteraceae</taxon>
        <taxon>Brevundimonas</taxon>
    </lineage>
</organism>
<dbReference type="Proteomes" id="UP001549313">
    <property type="component" value="Unassembled WGS sequence"/>
</dbReference>
<dbReference type="InterPro" id="IPR012347">
    <property type="entry name" value="Ferritin-like"/>
</dbReference>
<keyword evidence="4" id="KW-1185">Reference proteome</keyword>
<evidence type="ECO:0000256" key="1">
    <source>
        <dbReference type="SAM" id="Phobius"/>
    </source>
</evidence>
<feature type="transmembrane region" description="Helical" evidence="1">
    <location>
        <begin position="6"/>
        <end position="29"/>
    </location>
</feature>
<reference evidence="3 4" key="1">
    <citation type="submission" date="2024-06" db="EMBL/GenBank/DDBJ databases">
        <title>Sorghum-associated microbial communities from plants grown in Nebraska, USA.</title>
        <authorList>
            <person name="Schachtman D."/>
        </authorList>
    </citation>
    <scope>NUCLEOTIDE SEQUENCE [LARGE SCALE GENOMIC DNA]</scope>
    <source>
        <strain evidence="3 4">2814</strain>
    </source>
</reference>
<sequence>MTHSSSYRMLAISFVLHFIIMYLVMYAMIATLDHFRLNLDNVYMTLMMAAPMTLLMVATMPSMYPSRCTNLPIAVLVVAVFGLSFWGMRTQAGIGDKELIRAMIPHHSGAVLMCDQAKLSDPELIRLCDGIIEAQKKEIAQMETILARL</sequence>
<dbReference type="Pfam" id="PF03713">
    <property type="entry name" value="DUF305"/>
    <property type="match status" value="1"/>
</dbReference>
<dbReference type="InterPro" id="IPR005183">
    <property type="entry name" value="DUF305_CopM-like"/>
</dbReference>
<dbReference type="Gene3D" id="1.20.1260.10">
    <property type="match status" value="1"/>
</dbReference>
<protein>
    <submittedName>
        <fullName evidence="3">Uncharacterized protein (DUF305 family)</fullName>
    </submittedName>
</protein>
<accession>A0ABV2REZ6</accession>
<feature type="domain" description="DUF305" evidence="2">
    <location>
        <begin position="96"/>
        <end position="146"/>
    </location>
</feature>
<keyword evidence="1" id="KW-1133">Transmembrane helix</keyword>
<comment type="caution">
    <text evidence="3">The sequence shown here is derived from an EMBL/GenBank/DDBJ whole genome shotgun (WGS) entry which is preliminary data.</text>
</comment>
<keyword evidence="1" id="KW-0812">Transmembrane</keyword>
<dbReference type="EMBL" id="JBEPTF010000005">
    <property type="protein sequence ID" value="MET4685163.1"/>
    <property type="molecule type" value="Genomic_DNA"/>
</dbReference>
<feature type="transmembrane region" description="Helical" evidence="1">
    <location>
        <begin position="70"/>
        <end position="88"/>
    </location>
</feature>